<gene>
    <name evidence="2" type="ORF">HNY73_021781</name>
</gene>
<dbReference type="AlphaFoldDB" id="A0A8T0E0Z6"/>
<dbReference type="InterPro" id="IPR009072">
    <property type="entry name" value="Histone-fold"/>
</dbReference>
<organism evidence="2 3">
    <name type="scientific">Argiope bruennichi</name>
    <name type="common">Wasp spider</name>
    <name type="synonym">Aranea bruennichi</name>
    <dbReference type="NCBI Taxonomy" id="94029"/>
    <lineage>
        <taxon>Eukaryota</taxon>
        <taxon>Metazoa</taxon>
        <taxon>Ecdysozoa</taxon>
        <taxon>Arthropoda</taxon>
        <taxon>Chelicerata</taxon>
        <taxon>Arachnida</taxon>
        <taxon>Araneae</taxon>
        <taxon>Araneomorphae</taxon>
        <taxon>Entelegynae</taxon>
        <taxon>Araneoidea</taxon>
        <taxon>Araneidae</taxon>
        <taxon>Argiope</taxon>
    </lineage>
</organism>
<reference evidence="2" key="1">
    <citation type="journal article" date="2020" name="bioRxiv">
        <title>Chromosome-level reference genome of the European wasp spider Argiope bruennichi: a resource for studies on range expansion and evolutionary adaptation.</title>
        <authorList>
            <person name="Sheffer M.M."/>
            <person name="Hoppe A."/>
            <person name="Krehenwinkel H."/>
            <person name="Uhl G."/>
            <person name="Kuss A.W."/>
            <person name="Jensen L."/>
            <person name="Jensen C."/>
            <person name="Gillespie R.G."/>
            <person name="Hoff K.J."/>
            <person name="Prost S."/>
        </authorList>
    </citation>
    <scope>NUCLEOTIDE SEQUENCE</scope>
</reference>
<comment type="caution">
    <text evidence="2">The sequence shown here is derived from an EMBL/GenBank/DDBJ whole genome shotgun (WGS) entry which is preliminary data.</text>
</comment>
<accession>A0A8T0E0Z6</accession>
<dbReference type="InterPro" id="IPR007125">
    <property type="entry name" value="H2A/H2B/H3"/>
</dbReference>
<proteinExistence type="predicted"/>
<dbReference type="GO" id="GO:0046982">
    <property type="term" value="F:protein heterodimerization activity"/>
    <property type="evidence" value="ECO:0007669"/>
    <property type="project" value="InterPro"/>
</dbReference>
<dbReference type="EMBL" id="JABXBU010002231">
    <property type="protein sequence ID" value="KAF8763611.1"/>
    <property type="molecule type" value="Genomic_DNA"/>
</dbReference>
<protein>
    <submittedName>
        <fullName evidence="2">Histone H2B type F-M like protein</fullName>
    </submittedName>
</protein>
<name>A0A8T0E0Z6_ARGBR</name>
<dbReference type="Gene3D" id="1.10.20.10">
    <property type="entry name" value="Histone, subunit A"/>
    <property type="match status" value="1"/>
</dbReference>
<keyword evidence="3" id="KW-1185">Reference proteome</keyword>
<feature type="domain" description="Core Histone H2A/H2B/H3" evidence="1">
    <location>
        <begin position="441"/>
        <end position="516"/>
    </location>
</feature>
<reference evidence="2" key="2">
    <citation type="submission" date="2020-06" db="EMBL/GenBank/DDBJ databases">
        <authorList>
            <person name="Sheffer M."/>
        </authorList>
    </citation>
    <scope>NUCLEOTIDE SEQUENCE</scope>
</reference>
<dbReference type="GO" id="GO:0003677">
    <property type="term" value="F:DNA binding"/>
    <property type="evidence" value="ECO:0007669"/>
    <property type="project" value="InterPro"/>
</dbReference>
<dbReference type="SUPFAM" id="SSF47113">
    <property type="entry name" value="Histone-fold"/>
    <property type="match status" value="1"/>
</dbReference>
<dbReference type="Pfam" id="PF00125">
    <property type="entry name" value="Histone"/>
    <property type="match status" value="1"/>
</dbReference>
<sequence>MYVALRVSVGHSPIGIFKNNVQNIEKQNADMDSLQTTSNRYVIQSEWIKYVWEVWAMVGATIDTTAEEQLELADFVLRDTMEIIVNMFDDQGMKENTDPVSTHVQLMAAMLLMASDSKLIKWFSSVIKFVDSFSIEPDAEFPQRSEYCKNTAGDLYRIDKPLHCSTPIPRTAYCSHSQIMDHKQKVVTENSAYLITTYTMPKNAGCNSREISQNIYCLDPGVVNQNQMNDETQFFLPKSASAMLRKEECCSTPIPGTAYCSHPEIMDHNQMDVTENSASLKKTYTIEENAERNSTQTSRNACCSDTGIRDHNQIDDETQIFVPKPASTMLEDTECCCTPIPRTTYCSYSKIMDHKQMAVIENSTFIKITSTKQENAACFKERNFVPSKKCLPLDCGESFRSETEGASSSRTPGFEESSEHWTNVRIGYLLNPDRWPKINEKSPKSTKKDTDLFFENFLGRIAQQVAEGLTLSEDAIYSIEILLLKVLDTIVSRAAKLASFRKRKTLMKEDLRMAIELTLPPKMAFLADRNASLKVLRKGGK</sequence>
<evidence type="ECO:0000313" key="2">
    <source>
        <dbReference type="EMBL" id="KAF8763611.1"/>
    </source>
</evidence>
<dbReference type="Proteomes" id="UP000807504">
    <property type="component" value="Unassembled WGS sequence"/>
</dbReference>
<evidence type="ECO:0000259" key="1">
    <source>
        <dbReference type="Pfam" id="PF00125"/>
    </source>
</evidence>
<evidence type="ECO:0000313" key="3">
    <source>
        <dbReference type="Proteomes" id="UP000807504"/>
    </source>
</evidence>